<dbReference type="Proteomes" id="UP000648187">
    <property type="component" value="Unassembled WGS sequence"/>
</dbReference>
<name>A0A835GNY7_SPOEX</name>
<proteinExistence type="predicted"/>
<evidence type="ECO:0000313" key="3">
    <source>
        <dbReference type="Proteomes" id="UP000648187"/>
    </source>
</evidence>
<accession>A0A835GNY7</accession>
<comment type="caution">
    <text evidence="2">The sequence shown here is derived from an EMBL/GenBank/DDBJ whole genome shotgun (WGS) entry which is preliminary data.</text>
</comment>
<dbReference type="EMBL" id="JACKWZ010000018">
    <property type="protein sequence ID" value="KAF9422245.1"/>
    <property type="molecule type" value="Genomic_DNA"/>
</dbReference>
<dbReference type="AlphaFoldDB" id="A0A835GNY7"/>
<feature type="compositionally biased region" description="Polar residues" evidence="1">
    <location>
        <begin position="14"/>
        <end position="28"/>
    </location>
</feature>
<gene>
    <name evidence="2" type="ORF">HW555_002054</name>
</gene>
<reference evidence="2" key="1">
    <citation type="submission" date="2020-08" db="EMBL/GenBank/DDBJ databases">
        <title>Spodoptera exigua strain:BAW_Kor-Di-RS1 Genome sequencing and assembly.</title>
        <authorList>
            <person name="Kim J."/>
            <person name="Nam H.Y."/>
            <person name="Kwon M."/>
            <person name="Choi J.H."/>
            <person name="Cho S.R."/>
            <person name="Kim G.-H."/>
        </authorList>
    </citation>
    <scope>NUCLEOTIDE SEQUENCE</scope>
    <source>
        <strain evidence="2">BAW_Kor-Di-RS1</strain>
        <tissue evidence="2">Whole-body</tissue>
    </source>
</reference>
<sequence>MDLGRHKRNATFPGGQTASLLQSSTTRKYSADASTLRDVADGCQASRPRYCSGGTTTWPGPRVQPPQPEIPSLAAPTPIDTKVTEETGPRSFSPIPQHNLTMIHTSLQNEGFASIKFSTVTINIVEA</sequence>
<evidence type="ECO:0000313" key="2">
    <source>
        <dbReference type="EMBL" id="KAF9422245.1"/>
    </source>
</evidence>
<evidence type="ECO:0000256" key="1">
    <source>
        <dbReference type="SAM" id="MobiDB-lite"/>
    </source>
</evidence>
<organism evidence="2 3">
    <name type="scientific">Spodoptera exigua</name>
    <name type="common">Beet armyworm</name>
    <name type="synonym">Noctua fulgens</name>
    <dbReference type="NCBI Taxonomy" id="7107"/>
    <lineage>
        <taxon>Eukaryota</taxon>
        <taxon>Metazoa</taxon>
        <taxon>Ecdysozoa</taxon>
        <taxon>Arthropoda</taxon>
        <taxon>Hexapoda</taxon>
        <taxon>Insecta</taxon>
        <taxon>Pterygota</taxon>
        <taxon>Neoptera</taxon>
        <taxon>Endopterygota</taxon>
        <taxon>Lepidoptera</taxon>
        <taxon>Glossata</taxon>
        <taxon>Ditrysia</taxon>
        <taxon>Noctuoidea</taxon>
        <taxon>Noctuidae</taxon>
        <taxon>Amphipyrinae</taxon>
        <taxon>Spodoptera</taxon>
    </lineage>
</organism>
<keyword evidence="3" id="KW-1185">Reference proteome</keyword>
<feature type="region of interest" description="Disordered" evidence="1">
    <location>
        <begin position="1"/>
        <end position="97"/>
    </location>
</feature>
<protein>
    <submittedName>
        <fullName evidence="2">Uncharacterized protein</fullName>
    </submittedName>
</protein>